<proteinExistence type="predicted"/>
<organism evidence="1 2">
    <name type="scientific">Stachybotrys chartarum (strain CBS 109288 / IBT 7711)</name>
    <name type="common">Toxic black mold</name>
    <name type="synonym">Stilbospora chartarum</name>
    <dbReference type="NCBI Taxonomy" id="1280523"/>
    <lineage>
        <taxon>Eukaryota</taxon>
        <taxon>Fungi</taxon>
        <taxon>Dikarya</taxon>
        <taxon>Ascomycota</taxon>
        <taxon>Pezizomycotina</taxon>
        <taxon>Sordariomycetes</taxon>
        <taxon>Hypocreomycetidae</taxon>
        <taxon>Hypocreales</taxon>
        <taxon>Stachybotryaceae</taxon>
        <taxon>Stachybotrys</taxon>
    </lineage>
</organism>
<name>A0A084B346_STACB</name>
<dbReference type="OrthoDB" id="2333384at2759"/>
<dbReference type="EMBL" id="KL648114">
    <property type="protein sequence ID" value="KEY71975.1"/>
    <property type="molecule type" value="Genomic_DNA"/>
</dbReference>
<evidence type="ECO:0000313" key="1">
    <source>
        <dbReference type="EMBL" id="KEY71975.1"/>
    </source>
</evidence>
<dbReference type="Proteomes" id="UP000028045">
    <property type="component" value="Unassembled WGS sequence"/>
</dbReference>
<sequence>MAPVETQHSMQADIQLVNPQLGYSPGATVSGAVSTIHMDYRPRSVTVDISLIARIKTRVARLADDKGNDYYYAEKQVSNLTQRLFTGCISNRNVNKWLFEMRLPKTVEMLDEVRGCIKVNVPYSHYCDGVECLGIGRRDMLYCEWYLKAEIRDQLPPNREPDVATKPIFVQPAPTPTDIRSSSMLHALFHRDFKTLHLDPAQSGSRLSMKQRCQTVFQRGTLPRYCYKIEVEHPSHLQISHPDLIPFRLRVSPDPSKTNTPSLLEMPPAMTLSGIDLRLQHATQVRDLDGSAIAGDSTSIWSDLSRLVWKPRYGAGPIIPYSQQWNNALDVGQEHSLKLSWRGLEHTASQKTTFRSAPWEKQIWPSTETHFMSHRHRLSWTIKVACAGQSHKIRGDTLVTLLAPSEERAMLGITNLSPVGVQRMHRAWENEFCWVPWRTNSCNRERLDKEPVGVAEKMIEEDGIKLKTVTAHRPEMVESTAAAENAALFEEAEASGNIEAVESTGMISMMVDHVLGKPDLVASVVKNTVVGILGYGLLHTFATEH</sequence>
<evidence type="ECO:0008006" key="3">
    <source>
        <dbReference type="Google" id="ProtNLM"/>
    </source>
</evidence>
<dbReference type="AlphaFoldDB" id="A0A084B346"/>
<dbReference type="HOGENOM" id="CLU_499833_0_0_1"/>
<evidence type="ECO:0000313" key="2">
    <source>
        <dbReference type="Proteomes" id="UP000028045"/>
    </source>
</evidence>
<accession>A0A084B346</accession>
<keyword evidence="2" id="KW-1185">Reference proteome</keyword>
<protein>
    <recommendedName>
        <fullName evidence="3">Arrestin-like N-terminal domain-containing protein</fullName>
    </recommendedName>
</protein>
<gene>
    <name evidence="1" type="ORF">S7711_07121</name>
</gene>
<reference evidence="1 2" key="1">
    <citation type="journal article" date="2014" name="BMC Genomics">
        <title>Comparative genome sequencing reveals chemotype-specific gene clusters in the toxigenic black mold Stachybotrys.</title>
        <authorList>
            <person name="Semeiks J."/>
            <person name="Borek D."/>
            <person name="Otwinowski Z."/>
            <person name="Grishin N.V."/>
        </authorList>
    </citation>
    <scope>NUCLEOTIDE SEQUENCE [LARGE SCALE GENOMIC DNA]</scope>
    <source>
        <strain evidence="2">CBS 109288 / IBT 7711</strain>
    </source>
</reference>